<sequence>MLFEIEANFDVHGTLHSQDPLNARMLYPVVSIDLNVNIDKRNVNYWKYDLSWINLI</sequence>
<dbReference type="AlphaFoldDB" id="A0A154PPH0"/>
<dbReference type="Proteomes" id="UP000076502">
    <property type="component" value="Unassembled WGS sequence"/>
</dbReference>
<organism evidence="1 2">
    <name type="scientific">Dufourea novaeangliae</name>
    <name type="common">Sweat bee</name>
    <dbReference type="NCBI Taxonomy" id="178035"/>
    <lineage>
        <taxon>Eukaryota</taxon>
        <taxon>Metazoa</taxon>
        <taxon>Ecdysozoa</taxon>
        <taxon>Arthropoda</taxon>
        <taxon>Hexapoda</taxon>
        <taxon>Insecta</taxon>
        <taxon>Pterygota</taxon>
        <taxon>Neoptera</taxon>
        <taxon>Endopterygota</taxon>
        <taxon>Hymenoptera</taxon>
        <taxon>Apocrita</taxon>
        <taxon>Aculeata</taxon>
        <taxon>Apoidea</taxon>
        <taxon>Anthophila</taxon>
        <taxon>Halictidae</taxon>
        <taxon>Rophitinae</taxon>
        <taxon>Dufourea</taxon>
    </lineage>
</organism>
<reference evidence="1 2" key="1">
    <citation type="submission" date="2015-07" db="EMBL/GenBank/DDBJ databases">
        <title>The genome of Dufourea novaeangliae.</title>
        <authorList>
            <person name="Pan H."/>
            <person name="Kapheim K."/>
        </authorList>
    </citation>
    <scope>NUCLEOTIDE SEQUENCE [LARGE SCALE GENOMIC DNA]</scope>
    <source>
        <strain evidence="1">0120121106</strain>
        <tissue evidence="1">Whole body</tissue>
    </source>
</reference>
<name>A0A154PPH0_DUFNO</name>
<evidence type="ECO:0000313" key="2">
    <source>
        <dbReference type="Proteomes" id="UP000076502"/>
    </source>
</evidence>
<evidence type="ECO:0000313" key="1">
    <source>
        <dbReference type="EMBL" id="KZC13795.1"/>
    </source>
</evidence>
<keyword evidence="2" id="KW-1185">Reference proteome</keyword>
<protein>
    <submittedName>
        <fullName evidence="1">Uncharacterized protein</fullName>
    </submittedName>
</protein>
<dbReference type="EMBL" id="KQ435012">
    <property type="protein sequence ID" value="KZC13795.1"/>
    <property type="molecule type" value="Genomic_DNA"/>
</dbReference>
<proteinExistence type="predicted"/>
<accession>A0A154PPH0</accession>
<gene>
    <name evidence="1" type="ORF">WN55_05698</name>
</gene>